<dbReference type="GO" id="GO:0003735">
    <property type="term" value="F:structural constituent of ribosome"/>
    <property type="evidence" value="ECO:0007669"/>
    <property type="project" value="InterPro"/>
</dbReference>
<name>A0A0C1UEV6_9CLOT</name>
<protein>
    <recommendedName>
        <fullName evidence="6 7">Small ribosomal subunit protein bS18</fullName>
    </recommendedName>
</protein>
<keyword evidence="4 7" id="KW-0689">Ribosomal protein</keyword>
<comment type="similarity">
    <text evidence="1 7 8">Belongs to the bacterial ribosomal protein bS18 family.</text>
</comment>
<dbReference type="Gene3D" id="4.10.640.10">
    <property type="entry name" value="Ribosomal protein S18"/>
    <property type="match status" value="1"/>
</dbReference>
<evidence type="ECO:0000256" key="1">
    <source>
        <dbReference type="ARBA" id="ARBA00005589"/>
    </source>
</evidence>
<dbReference type="GO" id="GO:0006412">
    <property type="term" value="P:translation"/>
    <property type="evidence" value="ECO:0007669"/>
    <property type="project" value="UniProtKB-UniRule"/>
</dbReference>
<evidence type="ECO:0000256" key="7">
    <source>
        <dbReference type="HAMAP-Rule" id="MF_00270"/>
    </source>
</evidence>
<dbReference type="InterPro" id="IPR018275">
    <property type="entry name" value="Ribosomal_bS18_CS"/>
</dbReference>
<reference evidence="9 10" key="1">
    <citation type="journal article" date="2015" name="Infect. Genet. Evol.">
        <title>Genomic sequences of six botulinum neurotoxin-producing strains representing three clostridial species illustrate the mobility and diversity of botulinum neurotoxin genes.</title>
        <authorList>
            <person name="Smith T.J."/>
            <person name="Hill K.K."/>
            <person name="Xie G."/>
            <person name="Foley B.T."/>
            <person name="Williamson C.H."/>
            <person name="Foster J.T."/>
            <person name="Johnson S.L."/>
            <person name="Chertkov O."/>
            <person name="Teshima H."/>
            <person name="Gibbons H.S."/>
            <person name="Johnsky L.A."/>
            <person name="Karavis M.A."/>
            <person name="Smith L.A."/>
        </authorList>
    </citation>
    <scope>NUCLEOTIDE SEQUENCE [LARGE SCALE GENOMIC DNA]</scope>
    <source>
        <strain evidence="9 10">CDC 2741</strain>
    </source>
</reference>
<evidence type="ECO:0000313" key="10">
    <source>
        <dbReference type="Proteomes" id="UP000031366"/>
    </source>
</evidence>
<comment type="caution">
    <text evidence="9">The sequence shown here is derived from an EMBL/GenBank/DDBJ whole genome shotgun (WGS) entry which is preliminary data.</text>
</comment>
<dbReference type="InterPro" id="IPR036870">
    <property type="entry name" value="Ribosomal_bS18_sf"/>
</dbReference>
<dbReference type="PRINTS" id="PR00974">
    <property type="entry name" value="RIBOSOMALS18"/>
</dbReference>
<evidence type="ECO:0000313" key="9">
    <source>
        <dbReference type="EMBL" id="KIE45895.1"/>
    </source>
</evidence>
<dbReference type="GO" id="GO:0070181">
    <property type="term" value="F:small ribosomal subunit rRNA binding"/>
    <property type="evidence" value="ECO:0007669"/>
    <property type="project" value="TreeGrafter"/>
</dbReference>
<dbReference type="PROSITE" id="PS00057">
    <property type="entry name" value="RIBOSOMAL_S18"/>
    <property type="match status" value="1"/>
</dbReference>
<dbReference type="EMBL" id="AYSO01000018">
    <property type="protein sequence ID" value="KIE45895.1"/>
    <property type="molecule type" value="Genomic_DNA"/>
</dbReference>
<organism evidence="9 10">
    <name type="scientific">Clostridium argentinense CDC 2741</name>
    <dbReference type="NCBI Taxonomy" id="1418104"/>
    <lineage>
        <taxon>Bacteria</taxon>
        <taxon>Bacillati</taxon>
        <taxon>Bacillota</taxon>
        <taxon>Clostridia</taxon>
        <taxon>Eubacteriales</taxon>
        <taxon>Clostridiaceae</taxon>
        <taxon>Clostridium</taxon>
    </lineage>
</organism>
<gene>
    <name evidence="7 9" type="primary">rpsR</name>
    <name evidence="9" type="ORF">U732_2238</name>
</gene>
<dbReference type="HAMAP" id="MF_00270">
    <property type="entry name" value="Ribosomal_bS18"/>
    <property type="match status" value="1"/>
</dbReference>
<keyword evidence="3 7" id="KW-0694">RNA-binding</keyword>
<comment type="subunit">
    <text evidence="7">Part of the 30S ribosomal subunit. Forms a tight heterodimer with protein bS6.</text>
</comment>
<comment type="function">
    <text evidence="7">Binds as a heterodimer with protein bS6 to the central domain of the 16S rRNA, where it helps stabilize the platform of the 30S subunit.</text>
</comment>
<evidence type="ECO:0000256" key="2">
    <source>
        <dbReference type="ARBA" id="ARBA00022730"/>
    </source>
</evidence>
<dbReference type="STRING" id="29341.RSJ17_01595"/>
<dbReference type="PANTHER" id="PTHR13479:SF40">
    <property type="entry name" value="SMALL RIBOSOMAL SUBUNIT PROTEIN BS18M"/>
    <property type="match status" value="1"/>
</dbReference>
<accession>A0A0C1UEV6</accession>
<dbReference type="Proteomes" id="UP000031366">
    <property type="component" value="Unassembled WGS sequence"/>
</dbReference>
<evidence type="ECO:0000256" key="5">
    <source>
        <dbReference type="ARBA" id="ARBA00023274"/>
    </source>
</evidence>
<evidence type="ECO:0000256" key="4">
    <source>
        <dbReference type="ARBA" id="ARBA00022980"/>
    </source>
</evidence>
<dbReference type="GO" id="GO:0022627">
    <property type="term" value="C:cytosolic small ribosomal subunit"/>
    <property type="evidence" value="ECO:0007669"/>
    <property type="project" value="TreeGrafter"/>
</dbReference>
<evidence type="ECO:0000256" key="6">
    <source>
        <dbReference type="ARBA" id="ARBA00035141"/>
    </source>
</evidence>
<dbReference type="SUPFAM" id="SSF46911">
    <property type="entry name" value="Ribosomal protein S18"/>
    <property type="match status" value="1"/>
</dbReference>
<keyword evidence="10" id="KW-1185">Reference proteome</keyword>
<keyword evidence="5 7" id="KW-0687">Ribonucleoprotein</keyword>
<evidence type="ECO:0000256" key="8">
    <source>
        <dbReference type="RuleBase" id="RU003910"/>
    </source>
</evidence>
<dbReference type="FunFam" id="4.10.640.10:FF:000004">
    <property type="entry name" value="30S ribosomal protein S18"/>
    <property type="match status" value="1"/>
</dbReference>
<dbReference type="Pfam" id="PF01084">
    <property type="entry name" value="Ribosomal_S18"/>
    <property type="match status" value="1"/>
</dbReference>
<dbReference type="PANTHER" id="PTHR13479">
    <property type="entry name" value="30S RIBOSOMAL PROTEIN S18"/>
    <property type="match status" value="1"/>
</dbReference>
<keyword evidence="2 7" id="KW-0699">rRNA-binding</keyword>
<dbReference type="AlphaFoldDB" id="A0A0C1UEV6"/>
<evidence type="ECO:0000256" key="3">
    <source>
        <dbReference type="ARBA" id="ARBA00022884"/>
    </source>
</evidence>
<proteinExistence type="inferred from homology"/>
<dbReference type="NCBIfam" id="TIGR00165">
    <property type="entry name" value="S18"/>
    <property type="match status" value="1"/>
</dbReference>
<dbReference type="InterPro" id="IPR001648">
    <property type="entry name" value="Ribosomal_bS18"/>
</dbReference>
<sequence>MDRKRGGNRKRAKRKVCSFCIDKATAIDYKDINKLRKYVTERGKILPRRISGNCAKHQRMLTVAIKRARNIALLPFTTE</sequence>